<evidence type="ECO:0000256" key="3">
    <source>
        <dbReference type="ARBA" id="ARBA00023125"/>
    </source>
</evidence>
<dbReference type="InterPro" id="IPR016032">
    <property type="entry name" value="Sig_transdc_resp-reg_C-effctor"/>
</dbReference>
<dbReference type="SUPFAM" id="SSF52172">
    <property type="entry name" value="CheY-like"/>
    <property type="match status" value="1"/>
</dbReference>
<evidence type="ECO:0000256" key="1">
    <source>
        <dbReference type="ARBA" id="ARBA00022553"/>
    </source>
</evidence>
<dbReference type="InterPro" id="IPR011006">
    <property type="entry name" value="CheY-like_superfamily"/>
</dbReference>
<dbReference type="PRINTS" id="PR00038">
    <property type="entry name" value="HTHLUXR"/>
</dbReference>
<dbReference type="InterPro" id="IPR001789">
    <property type="entry name" value="Sig_transdc_resp-reg_receiver"/>
</dbReference>
<dbReference type="Pfam" id="PF00072">
    <property type="entry name" value="Response_reg"/>
    <property type="match status" value="1"/>
</dbReference>
<protein>
    <submittedName>
        <fullName evidence="8">LuxR family two component transcriptional regulator</fullName>
    </submittedName>
</protein>
<evidence type="ECO:0000259" key="7">
    <source>
        <dbReference type="PROSITE" id="PS50110"/>
    </source>
</evidence>
<dbReference type="PANTHER" id="PTHR43214">
    <property type="entry name" value="TWO-COMPONENT RESPONSE REGULATOR"/>
    <property type="match status" value="1"/>
</dbReference>
<accession>A0A543PC16</accession>
<feature type="domain" description="Response regulatory" evidence="7">
    <location>
        <begin position="12"/>
        <end position="128"/>
    </location>
</feature>
<dbReference type="RefSeq" id="WP_142024332.1">
    <property type="nucleotide sequence ID" value="NZ_VFQE01000001.1"/>
</dbReference>
<feature type="domain" description="HTH luxR-type" evidence="6">
    <location>
        <begin position="154"/>
        <end position="219"/>
    </location>
</feature>
<keyword evidence="1 5" id="KW-0597">Phosphoprotein</keyword>
<feature type="modified residue" description="4-aspartylphosphate" evidence="5">
    <location>
        <position position="63"/>
    </location>
</feature>
<evidence type="ECO:0000313" key="8">
    <source>
        <dbReference type="EMBL" id="TQN41611.1"/>
    </source>
</evidence>
<dbReference type="GO" id="GO:0000160">
    <property type="term" value="P:phosphorelay signal transduction system"/>
    <property type="evidence" value="ECO:0007669"/>
    <property type="project" value="InterPro"/>
</dbReference>
<dbReference type="SMART" id="SM00448">
    <property type="entry name" value="REC"/>
    <property type="match status" value="1"/>
</dbReference>
<dbReference type="InterPro" id="IPR000792">
    <property type="entry name" value="Tscrpt_reg_LuxR_C"/>
</dbReference>
<dbReference type="SUPFAM" id="SSF46894">
    <property type="entry name" value="C-terminal effector domain of the bipartite response regulators"/>
    <property type="match status" value="1"/>
</dbReference>
<evidence type="ECO:0000259" key="6">
    <source>
        <dbReference type="PROSITE" id="PS50043"/>
    </source>
</evidence>
<dbReference type="SMART" id="SM00421">
    <property type="entry name" value="HTH_LUXR"/>
    <property type="match status" value="1"/>
</dbReference>
<dbReference type="Pfam" id="PF00196">
    <property type="entry name" value="GerE"/>
    <property type="match status" value="1"/>
</dbReference>
<sequence>MADPPYGDTPLRVVTADDHPTFRAGLRAVLAAAPDLVLAGEADTGAKAVALAQELCPDVVVMDVQMPDLDGIEATRRLVGTAPSVRVLVVTMFEDDATVFRAVRAGARGYVLKGASFSELLRAIRAVGHGEALFGPGVAERLIDWFTSAPPPVPPDAFPDLSAREREVLQQLALGRRNAEIAAELFLSPKTVRNLVSSILTKLQVADRAQAALRARDAGLGG</sequence>
<dbReference type="InterPro" id="IPR039420">
    <property type="entry name" value="WalR-like"/>
</dbReference>
<dbReference type="PROSITE" id="PS00622">
    <property type="entry name" value="HTH_LUXR_1"/>
    <property type="match status" value="1"/>
</dbReference>
<dbReference type="OrthoDB" id="9808843at2"/>
<reference evidence="8 9" key="1">
    <citation type="submission" date="2019-06" db="EMBL/GenBank/DDBJ databases">
        <title>Sequencing the genomes of 1000 actinobacteria strains.</title>
        <authorList>
            <person name="Klenk H.-P."/>
        </authorList>
    </citation>
    <scope>NUCLEOTIDE SEQUENCE [LARGE SCALE GENOMIC DNA]</scope>
    <source>
        <strain evidence="8 9">DSM 46837</strain>
    </source>
</reference>
<dbReference type="PANTHER" id="PTHR43214:SF24">
    <property type="entry name" value="TRANSCRIPTIONAL REGULATORY PROTEIN NARL-RELATED"/>
    <property type="match status" value="1"/>
</dbReference>
<dbReference type="GO" id="GO:0006355">
    <property type="term" value="P:regulation of DNA-templated transcription"/>
    <property type="evidence" value="ECO:0007669"/>
    <property type="project" value="InterPro"/>
</dbReference>
<evidence type="ECO:0000256" key="2">
    <source>
        <dbReference type="ARBA" id="ARBA00023015"/>
    </source>
</evidence>
<evidence type="ECO:0000256" key="5">
    <source>
        <dbReference type="PROSITE-ProRule" id="PRU00169"/>
    </source>
</evidence>
<organism evidence="8 9">
    <name type="scientific">Blastococcus colisei</name>
    <dbReference type="NCBI Taxonomy" id="1564162"/>
    <lineage>
        <taxon>Bacteria</taxon>
        <taxon>Bacillati</taxon>
        <taxon>Actinomycetota</taxon>
        <taxon>Actinomycetes</taxon>
        <taxon>Geodermatophilales</taxon>
        <taxon>Geodermatophilaceae</taxon>
        <taxon>Blastococcus</taxon>
    </lineage>
</organism>
<dbReference type="InterPro" id="IPR058245">
    <property type="entry name" value="NreC/VraR/RcsB-like_REC"/>
</dbReference>
<keyword evidence="9" id="KW-1185">Reference proteome</keyword>
<dbReference type="AlphaFoldDB" id="A0A543PC16"/>
<comment type="caution">
    <text evidence="8">The sequence shown here is derived from an EMBL/GenBank/DDBJ whole genome shotgun (WGS) entry which is preliminary data.</text>
</comment>
<dbReference type="PROSITE" id="PS50110">
    <property type="entry name" value="RESPONSE_REGULATORY"/>
    <property type="match status" value="1"/>
</dbReference>
<keyword evidence="3" id="KW-0238">DNA-binding</keyword>
<keyword evidence="4" id="KW-0804">Transcription</keyword>
<gene>
    <name evidence="8" type="ORF">FHU33_0981</name>
</gene>
<dbReference type="Proteomes" id="UP000319865">
    <property type="component" value="Unassembled WGS sequence"/>
</dbReference>
<evidence type="ECO:0000313" key="9">
    <source>
        <dbReference type="Proteomes" id="UP000319865"/>
    </source>
</evidence>
<keyword evidence="2" id="KW-0805">Transcription regulation</keyword>
<name>A0A543PC16_9ACTN</name>
<dbReference type="EMBL" id="VFQE01000001">
    <property type="protein sequence ID" value="TQN41611.1"/>
    <property type="molecule type" value="Genomic_DNA"/>
</dbReference>
<dbReference type="CDD" id="cd17535">
    <property type="entry name" value="REC_NarL-like"/>
    <property type="match status" value="1"/>
</dbReference>
<evidence type="ECO:0000256" key="4">
    <source>
        <dbReference type="ARBA" id="ARBA00023163"/>
    </source>
</evidence>
<dbReference type="Gene3D" id="3.40.50.2300">
    <property type="match status" value="1"/>
</dbReference>
<dbReference type="GO" id="GO:0003677">
    <property type="term" value="F:DNA binding"/>
    <property type="evidence" value="ECO:0007669"/>
    <property type="project" value="UniProtKB-KW"/>
</dbReference>
<proteinExistence type="predicted"/>
<dbReference type="PROSITE" id="PS50043">
    <property type="entry name" value="HTH_LUXR_2"/>
    <property type="match status" value="1"/>
</dbReference>
<dbReference type="CDD" id="cd06170">
    <property type="entry name" value="LuxR_C_like"/>
    <property type="match status" value="1"/>
</dbReference>